<feature type="binding site" evidence="6">
    <location>
        <position position="120"/>
    </location>
    <ligand>
        <name>S-adenosyl-L-methionine</name>
        <dbReference type="ChEBI" id="CHEBI:59789"/>
    </ligand>
</feature>
<keyword evidence="3 6" id="KW-0489">Methyltransferase</keyword>
<dbReference type="EMBL" id="NXLU01000001">
    <property type="protein sequence ID" value="RDU70150.1"/>
    <property type="molecule type" value="Genomic_DNA"/>
</dbReference>
<dbReference type="PANTHER" id="PTHR31760:SF0">
    <property type="entry name" value="S-ADENOSYL-L-METHIONINE-DEPENDENT METHYLTRANSFERASES SUPERFAMILY PROTEIN"/>
    <property type="match status" value="1"/>
</dbReference>
<dbReference type="AlphaFoldDB" id="A0A3D8IYX0"/>
<keyword evidence="1 6" id="KW-0963">Cytoplasm</keyword>
<evidence type="ECO:0000313" key="8">
    <source>
        <dbReference type="Proteomes" id="UP000257067"/>
    </source>
</evidence>
<dbReference type="PIRSF" id="PIRSF003078">
    <property type="entry name" value="GidB"/>
    <property type="match status" value="1"/>
</dbReference>
<dbReference type="InterPro" id="IPR003682">
    <property type="entry name" value="rRNA_ssu_MeTfrase_G"/>
</dbReference>
<keyword evidence="8" id="KW-1185">Reference proteome</keyword>
<dbReference type="HAMAP" id="MF_00074">
    <property type="entry name" value="16SrRNA_methyltr_G"/>
    <property type="match status" value="1"/>
</dbReference>
<reference evidence="7 8" key="1">
    <citation type="submission" date="2018-04" db="EMBL/GenBank/DDBJ databases">
        <title>Novel Campyloabacter and Helicobacter Species and Strains.</title>
        <authorList>
            <person name="Mannion A.J."/>
            <person name="Shen Z."/>
            <person name="Fox J.G."/>
        </authorList>
    </citation>
    <scope>NUCLEOTIDE SEQUENCE [LARGE SCALE GENOMIC DNA]</scope>
    <source>
        <strain evidence="7 8">ATCC 700242</strain>
    </source>
</reference>
<dbReference type="InterPro" id="IPR029063">
    <property type="entry name" value="SAM-dependent_MTases_sf"/>
</dbReference>
<dbReference type="RefSeq" id="WP_104724134.1">
    <property type="nucleotide sequence ID" value="NZ_FZNE01000002.1"/>
</dbReference>
<dbReference type="Pfam" id="PF02527">
    <property type="entry name" value="GidB"/>
    <property type="match status" value="1"/>
</dbReference>
<dbReference type="Proteomes" id="UP000257067">
    <property type="component" value="Unassembled WGS sequence"/>
</dbReference>
<proteinExistence type="inferred from homology"/>
<evidence type="ECO:0000256" key="1">
    <source>
        <dbReference type="ARBA" id="ARBA00022490"/>
    </source>
</evidence>
<feature type="binding site" evidence="6">
    <location>
        <position position="59"/>
    </location>
    <ligand>
        <name>S-adenosyl-L-methionine</name>
        <dbReference type="ChEBI" id="CHEBI:59789"/>
    </ligand>
</feature>
<dbReference type="EC" id="2.1.1.-" evidence="6"/>
<feature type="binding site" evidence="6">
    <location>
        <position position="54"/>
    </location>
    <ligand>
        <name>S-adenosyl-L-methionine</name>
        <dbReference type="ChEBI" id="CHEBI:59789"/>
    </ligand>
</feature>
<protein>
    <recommendedName>
        <fullName evidence="6">Ribosomal RNA small subunit methyltransferase G</fullName>
        <ecNumber evidence="6">2.1.1.-</ecNumber>
    </recommendedName>
    <alternativeName>
        <fullName evidence="6">16S rRNA 7-methylguanosine methyltransferase</fullName>
        <shortName evidence="6">16S rRNA m7G methyltransferase</shortName>
    </alternativeName>
</protein>
<accession>A0A3D8IYX0</accession>
<evidence type="ECO:0000256" key="3">
    <source>
        <dbReference type="ARBA" id="ARBA00022603"/>
    </source>
</evidence>
<gene>
    <name evidence="6" type="primary">rsmG</name>
    <name evidence="7" type="ORF">CQA62_01705</name>
</gene>
<dbReference type="OrthoDB" id="9808773at2"/>
<evidence type="ECO:0000256" key="2">
    <source>
        <dbReference type="ARBA" id="ARBA00022552"/>
    </source>
</evidence>
<dbReference type="GO" id="GO:0070043">
    <property type="term" value="F:rRNA (guanine-N7-)-methyltransferase activity"/>
    <property type="evidence" value="ECO:0007669"/>
    <property type="project" value="UniProtKB-UniRule"/>
</dbReference>
<keyword evidence="2 6" id="KW-0698">rRNA processing</keyword>
<name>A0A3D8IYX0_9HELI</name>
<dbReference type="SUPFAM" id="SSF53335">
    <property type="entry name" value="S-adenosyl-L-methionine-dependent methyltransferases"/>
    <property type="match status" value="1"/>
</dbReference>
<dbReference type="PANTHER" id="PTHR31760">
    <property type="entry name" value="S-ADENOSYL-L-METHIONINE-DEPENDENT METHYLTRANSFERASES SUPERFAMILY PROTEIN"/>
    <property type="match status" value="1"/>
</dbReference>
<keyword evidence="5 6" id="KW-0949">S-adenosyl-L-methionine</keyword>
<organism evidence="7 8">
    <name type="scientific">Helicobacter cholecystus</name>
    <dbReference type="NCBI Taxonomy" id="45498"/>
    <lineage>
        <taxon>Bacteria</taxon>
        <taxon>Pseudomonadati</taxon>
        <taxon>Campylobacterota</taxon>
        <taxon>Epsilonproteobacteria</taxon>
        <taxon>Campylobacterales</taxon>
        <taxon>Helicobacteraceae</taxon>
        <taxon>Helicobacter</taxon>
    </lineage>
</organism>
<sequence>MNPKLLQYASSLLKWNQTHNLSGAKTIQEINSHIQNCLFPLEFIAPFSHAIDIGSGAGFPAIPLAILLPQSQFSLTEPRKKRASFLKILCIELELHNVKVYPSLIQDAPIKDRADLITSKAVASTSTLLELAKPFIAPNGAYLFYKGSNLFNEGEEIKEEEIYRSTGEQIYFYRRCIC</sequence>
<evidence type="ECO:0000313" key="7">
    <source>
        <dbReference type="EMBL" id="RDU70150.1"/>
    </source>
</evidence>
<feature type="binding site" evidence="6">
    <location>
        <begin position="105"/>
        <end position="106"/>
    </location>
    <ligand>
        <name>S-adenosyl-L-methionine</name>
        <dbReference type="ChEBI" id="CHEBI:59789"/>
    </ligand>
</feature>
<dbReference type="NCBIfam" id="TIGR00138">
    <property type="entry name" value="rsmG_gidB"/>
    <property type="match status" value="1"/>
</dbReference>
<dbReference type="GO" id="GO:0005829">
    <property type="term" value="C:cytosol"/>
    <property type="evidence" value="ECO:0007669"/>
    <property type="project" value="TreeGrafter"/>
</dbReference>
<evidence type="ECO:0000256" key="5">
    <source>
        <dbReference type="ARBA" id="ARBA00022691"/>
    </source>
</evidence>
<comment type="caution">
    <text evidence="7">The sequence shown here is derived from an EMBL/GenBank/DDBJ whole genome shotgun (WGS) entry which is preliminary data.</text>
</comment>
<comment type="similarity">
    <text evidence="6">Belongs to the methyltransferase superfamily. RNA methyltransferase RsmG family.</text>
</comment>
<dbReference type="Gene3D" id="3.40.50.150">
    <property type="entry name" value="Vaccinia Virus protein VP39"/>
    <property type="match status" value="1"/>
</dbReference>
<comment type="subcellular location">
    <subcellularLocation>
        <location evidence="6">Cytoplasm</location>
    </subcellularLocation>
</comment>
<evidence type="ECO:0000256" key="6">
    <source>
        <dbReference type="HAMAP-Rule" id="MF_00074"/>
    </source>
</evidence>
<evidence type="ECO:0000256" key="4">
    <source>
        <dbReference type="ARBA" id="ARBA00022679"/>
    </source>
</evidence>
<keyword evidence="4 6" id="KW-0808">Transferase</keyword>
<comment type="caution">
    <text evidence="6">Lacks conserved residue(s) required for the propagation of feature annotation.</text>
</comment>
<comment type="function">
    <text evidence="6">Specifically methylates the N7 position of a guanine in 16S rRNA.</text>
</comment>